<dbReference type="STRING" id="649638.Trad_2460"/>
<dbReference type="AlphaFoldDB" id="D7CTA6"/>
<reference evidence="2" key="1">
    <citation type="submission" date="2010-05" db="EMBL/GenBank/DDBJ databases">
        <title>The complete genome of Truepera radiovictris DSM 17093.</title>
        <authorList>
            <consortium name="US DOE Joint Genome Institute (JGI-PGF)"/>
            <person name="Lucas S."/>
            <person name="Copeland A."/>
            <person name="Lapidus A."/>
            <person name="Glavina del Rio T."/>
            <person name="Dalin E."/>
            <person name="Tice H."/>
            <person name="Bruce D."/>
            <person name="Goodwin L."/>
            <person name="Pitluck S."/>
            <person name="Kyrpides N."/>
            <person name="Mavromatis K."/>
            <person name="Ovchinnikova G."/>
            <person name="Munk A.C."/>
            <person name="Detter J.C."/>
            <person name="Han C."/>
            <person name="Tapia R."/>
            <person name="Land M."/>
            <person name="Hauser L."/>
            <person name="Markowitz V."/>
            <person name="Cheng J.-F."/>
            <person name="Hugenholtz P."/>
            <person name="Woyke T."/>
            <person name="Wu D."/>
            <person name="Tindall B."/>
            <person name="Pomrenke H.G."/>
            <person name="Brambilla E."/>
            <person name="Klenk H.-P."/>
            <person name="Eisen J.A."/>
        </authorList>
    </citation>
    <scope>NUCLEOTIDE SEQUENCE [LARGE SCALE GENOMIC DNA]</scope>
    <source>
        <strain evidence="2">DSM 17093 / CIP 108686 / LMG 22925 / RQ-24</strain>
    </source>
</reference>
<dbReference type="RefSeq" id="WP_013178931.1">
    <property type="nucleotide sequence ID" value="NC_014221.1"/>
</dbReference>
<name>D7CTA6_TRURR</name>
<protein>
    <submittedName>
        <fullName evidence="1">Uncharacterized protein</fullName>
    </submittedName>
</protein>
<dbReference type="KEGG" id="tra:Trad_2460"/>
<reference evidence="1 2" key="2">
    <citation type="journal article" date="2011" name="Stand. Genomic Sci.">
        <title>Complete genome sequence of Truepera radiovictrix type strain (RQ-24).</title>
        <authorList>
            <person name="Ivanova N."/>
            <person name="Rohde C."/>
            <person name="Munk C."/>
            <person name="Nolan M."/>
            <person name="Lucas S."/>
            <person name="Del Rio T.G."/>
            <person name="Tice H."/>
            <person name="Deshpande S."/>
            <person name="Cheng J.F."/>
            <person name="Tapia R."/>
            <person name="Han C."/>
            <person name="Goodwin L."/>
            <person name="Pitluck S."/>
            <person name="Liolios K."/>
            <person name="Mavromatis K."/>
            <person name="Mikhailova N."/>
            <person name="Pati A."/>
            <person name="Chen A."/>
            <person name="Palaniappan K."/>
            <person name="Land M."/>
            <person name="Hauser L."/>
            <person name="Chang Y.J."/>
            <person name="Jeffries C.D."/>
            <person name="Brambilla E."/>
            <person name="Rohde M."/>
            <person name="Goker M."/>
            <person name="Tindall B.J."/>
            <person name="Woyke T."/>
            <person name="Bristow J."/>
            <person name="Eisen J.A."/>
            <person name="Markowitz V."/>
            <person name="Hugenholtz P."/>
            <person name="Kyrpides N.C."/>
            <person name="Klenk H.P."/>
            <person name="Lapidus A."/>
        </authorList>
    </citation>
    <scope>NUCLEOTIDE SEQUENCE [LARGE SCALE GENOMIC DNA]</scope>
    <source>
        <strain evidence="2">DSM 17093 / CIP 108686 / LMG 22925 / RQ-24</strain>
    </source>
</reference>
<evidence type="ECO:0000313" key="2">
    <source>
        <dbReference type="Proteomes" id="UP000000379"/>
    </source>
</evidence>
<proteinExistence type="predicted"/>
<accession>D7CTA6</accession>
<sequence length="119" mass="12584">MALLVHADLDLVIDGLPAKLTGSGRVLRLELSEARILRSLLRVSLPRFPIFGSRAPTPAQLPGLLAAQGLTLEITDPSGPLLVLGEGAKDKIYRLPGVGRLEYVALARPGAALRLLFGA</sequence>
<dbReference type="Proteomes" id="UP000000379">
    <property type="component" value="Chromosome"/>
</dbReference>
<gene>
    <name evidence="1" type="ordered locus">Trad_2460</name>
</gene>
<dbReference type="HOGENOM" id="CLU_2060434_0_0_0"/>
<organism evidence="1 2">
    <name type="scientific">Truepera radiovictrix (strain DSM 17093 / CIP 108686 / LMG 22925 / RQ-24)</name>
    <dbReference type="NCBI Taxonomy" id="649638"/>
    <lineage>
        <taxon>Bacteria</taxon>
        <taxon>Thermotogati</taxon>
        <taxon>Deinococcota</taxon>
        <taxon>Deinococci</taxon>
        <taxon>Trueperales</taxon>
        <taxon>Trueperaceae</taxon>
        <taxon>Truepera</taxon>
    </lineage>
</organism>
<evidence type="ECO:0000313" key="1">
    <source>
        <dbReference type="EMBL" id="ADI15569.1"/>
    </source>
</evidence>
<dbReference type="EMBL" id="CP002049">
    <property type="protein sequence ID" value="ADI15569.1"/>
    <property type="molecule type" value="Genomic_DNA"/>
</dbReference>
<keyword evidence="2" id="KW-1185">Reference proteome</keyword>